<comment type="caution">
    <text evidence="10">The sequence shown here is derived from an EMBL/GenBank/DDBJ whole genome shotgun (WGS) entry which is preliminary data.</text>
</comment>
<dbReference type="InterPro" id="IPR013783">
    <property type="entry name" value="Ig-like_fold"/>
</dbReference>
<dbReference type="PROSITE" id="PS50835">
    <property type="entry name" value="IG_LIKE"/>
    <property type="match status" value="1"/>
</dbReference>
<dbReference type="Gene3D" id="2.60.40.10">
    <property type="entry name" value="Immunoglobulins"/>
    <property type="match status" value="2"/>
</dbReference>
<dbReference type="GO" id="GO:0001817">
    <property type="term" value="P:regulation of cytokine production"/>
    <property type="evidence" value="ECO:0007669"/>
    <property type="project" value="TreeGrafter"/>
</dbReference>
<evidence type="ECO:0000256" key="6">
    <source>
        <dbReference type="ARBA" id="ARBA00023319"/>
    </source>
</evidence>
<evidence type="ECO:0000256" key="5">
    <source>
        <dbReference type="ARBA" id="ARBA00023180"/>
    </source>
</evidence>
<feature type="region of interest" description="Disordered" evidence="7">
    <location>
        <begin position="274"/>
        <end position="294"/>
    </location>
</feature>
<dbReference type="AlphaFoldDB" id="A0AAN8NFS0"/>
<organism evidence="10 11">
    <name type="scientific">Coregonus suidteri</name>
    <dbReference type="NCBI Taxonomy" id="861788"/>
    <lineage>
        <taxon>Eukaryota</taxon>
        <taxon>Metazoa</taxon>
        <taxon>Chordata</taxon>
        <taxon>Craniata</taxon>
        <taxon>Vertebrata</taxon>
        <taxon>Euteleostomi</taxon>
        <taxon>Actinopterygii</taxon>
        <taxon>Neopterygii</taxon>
        <taxon>Teleostei</taxon>
        <taxon>Protacanthopterygii</taxon>
        <taxon>Salmoniformes</taxon>
        <taxon>Salmonidae</taxon>
        <taxon>Coregoninae</taxon>
        <taxon>Coregonus</taxon>
    </lineage>
</organism>
<accession>A0AAN8NFS0</accession>
<dbReference type="InterPro" id="IPR050504">
    <property type="entry name" value="IgSF_BTN/MOG"/>
</dbReference>
<dbReference type="PANTHER" id="PTHR24100:SF145">
    <property type="entry name" value="CD276 ANTIGEN"/>
    <property type="match status" value="1"/>
</dbReference>
<dbReference type="FunFam" id="2.60.40.10:FF:000142">
    <property type="entry name" value="V-set domain-containing T-cell activation inhibitor 1"/>
    <property type="match status" value="1"/>
</dbReference>
<dbReference type="EMBL" id="JAGTTL010000002">
    <property type="protein sequence ID" value="KAK6326551.1"/>
    <property type="molecule type" value="Genomic_DNA"/>
</dbReference>
<evidence type="ECO:0000313" key="11">
    <source>
        <dbReference type="Proteomes" id="UP001356427"/>
    </source>
</evidence>
<dbReference type="Pfam" id="PF07686">
    <property type="entry name" value="V-set"/>
    <property type="match status" value="1"/>
</dbReference>
<keyword evidence="5" id="KW-0325">Glycoprotein</keyword>
<evidence type="ECO:0000256" key="4">
    <source>
        <dbReference type="ARBA" id="ARBA00023157"/>
    </source>
</evidence>
<dbReference type="InterPro" id="IPR036179">
    <property type="entry name" value="Ig-like_dom_sf"/>
</dbReference>
<gene>
    <name evidence="10" type="ORF">J4Q44_G00021960</name>
</gene>
<evidence type="ECO:0000256" key="8">
    <source>
        <dbReference type="SAM" id="Phobius"/>
    </source>
</evidence>
<dbReference type="InterPro" id="IPR007110">
    <property type="entry name" value="Ig-like_dom"/>
</dbReference>
<evidence type="ECO:0000259" key="9">
    <source>
        <dbReference type="PROSITE" id="PS50835"/>
    </source>
</evidence>
<reference evidence="10 11" key="1">
    <citation type="submission" date="2021-04" db="EMBL/GenBank/DDBJ databases">
        <authorList>
            <person name="De Guttry C."/>
            <person name="Zahm M."/>
            <person name="Klopp C."/>
            <person name="Cabau C."/>
            <person name="Louis A."/>
            <person name="Berthelot C."/>
            <person name="Parey E."/>
            <person name="Roest Crollius H."/>
            <person name="Montfort J."/>
            <person name="Robinson-Rechavi M."/>
            <person name="Bucao C."/>
            <person name="Bouchez O."/>
            <person name="Gislard M."/>
            <person name="Lluch J."/>
            <person name="Milhes M."/>
            <person name="Lampietro C."/>
            <person name="Lopez Roques C."/>
            <person name="Donnadieu C."/>
            <person name="Braasch I."/>
            <person name="Desvignes T."/>
            <person name="Postlethwait J."/>
            <person name="Bobe J."/>
            <person name="Wedekind C."/>
            <person name="Guiguen Y."/>
        </authorList>
    </citation>
    <scope>NUCLEOTIDE SEQUENCE [LARGE SCALE GENOMIC DNA]</scope>
    <source>
        <strain evidence="10">Cs_M1</strain>
        <tissue evidence="10">Blood</tissue>
    </source>
</reference>
<keyword evidence="4" id="KW-1015">Disulfide bond</keyword>
<dbReference type="Proteomes" id="UP001356427">
    <property type="component" value="Unassembled WGS sequence"/>
</dbReference>
<feature type="transmembrane region" description="Helical" evidence="8">
    <location>
        <begin position="246"/>
        <end position="266"/>
    </location>
</feature>
<dbReference type="PANTHER" id="PTHR24100">
    <property type="entry name" value="BUTYROPHILIN"/>
    <property type="match status" value="1"/>
</dbReference>
<dbReference type="SUPFAM" id="SSF48726">
    <property type="entry name" value="Immunoglobulin"/>
    <property type="match status" value="1"/>
</dbReference>
<dbReference type="InterPro" id="IPR013106">
    <property type="entry name" value="Ig_V-set"/>
</dbReference>
<sequence length="294" mass="32846">MKRQGISKFISVSLLSSAIIEVQFLISPMGVAAPGSDITLSCYFPLYENLNLNNVIVNWQHGESEVVHSYYYGRDQLERQSVVYKGRTHLFEDQLTVGNASLRLSGVQPSDQGQYTCYVTDEQGSTKEKLLLLVAAPFKEPQLSVQSSCDSFFITLNSSQGFPQPNVWWTDSIGGDISNQSHSRIGLDSRGRYEVHSSMEVRPNSTLTIIAEMRLDVLNQSFTRSLTLHPLPECCEVPLATRGRPALVLLGIVLLAGLAMSLILYYRHKPETHQHQMVPRDDTTGQDEAHETET</sequence>
<dbReference type="GO" id="GO:0050852">
    <property type="term" value="P:T cell receptor signaling pathway"/>
    <property type="evidence" value="ECO:0007669"/>
    <property type="project" value="TreeGrafter"/>
</dbReference>
<dbReference type="GO" id="GO:0050863">
    <property type="term" value="P:regulation of T cell activation"/>
    <property type="evidence" value="ECO:0007669"/>
    <property type="project" value="UniProtKB-ARBA"/>
</dbReference>
<keyword evidence="8" id="KW-0812">Transmembrane</keyword>
<dbReference type="InterPro" id="IPR003599">
    <property type="entry name" value="Ig_sub"/>
</dbReference>
<name>A0AAN8NFS0_9TELE</name>
<dbReference type="GO" id="GO:0005102">
    <property type="term" value="F:signaling receptor binding"/>
    <property type="evidence" value="ECO:0007669"/>
    <property type="project" value="TreeGrafter"/>
</dbReference>
<keyword evidence="8" id="KW-1133">Transmembrane helix</keyword>
<dbReference type="GO" id="GO:1903037">
    <property type="term" value="P:regulation of leukocyte cell-cell adhesion"/>
    <property type="evidence" value="ECO:0007669"/>
    <property type="project" value="UniProtKB-ARBA"/>
</dbReference>
<protein>
    <recommendedName>
        <fullName evidence="9">Ig-like domain-containing protein</fullName>
    </recommendedName>
</protein>
<proteinExistence type="predicted"/>
<evidence type="ECO:0000313" key="10">
    <source>
        <dbReference type="EMBL" id="KAK6326551.1"/>
    </source>
</evidence>
<dbReference type="GO" id="GO:0009897">
    <property type="term" value="C:external side of plasma membrane"/>
    <property type="evidence" value="ECO:0007669"/>
    <property type="project" value="TreeGrafter"/>
</dbReference>
<evidence type="ECO:0000256" key="2">
    <source>
        <dbReference type="ARBA" id="ARBA00022729"/>
    </source>
</evidence>
<keyword evidence="11" id="KW-1185">Reference proteome</keyword>
<keyword evidence="3 8" id="KW-0472">Membrane</keyword>
<keyword evidence="2" id="KW-0732">Signal</keyword>
<keyword evidence="6" id="KW-0393">Immunoglobulin domain</keyword>
<feature type="domain" description="Ig-like" evidence="9">
    <location>
        <begin position="35"/>
        <end position="132"/>
    </location>
</feature>
<evidence type="ECO:0000256" key="3">
    <source>
        <dbReference type="ARBA" id="ARBA00023136"/>
    </source>
</evidence>
<evidence type="ECO:0000256" key="1">
    <source>
        <dbReference type="ARBA" id="ARBA00004370"/>
    </source>
</evidence>
<dbReference type="SMART" id="SM00409">
    <property type="entry name" value="IG"/>
    <property type="match status" value="1"/>
</dbReference>
<evidence type="ECO:0000256" key="7">
    <source>
        <dbReference type="SAM" id="MobiDB-lite"/>
    </source>
</evidence>
<comment type="subcellular location">
    <subcellularLocation>
        <location evidence="1">Membrane</location>
    </subcellularLocation>
</comment>